<dbReference type="InterPro" id="IPR009056">
    <property type="entry name" value="Cyt_c-like_dom"/>
</dbReference>
<dbReference type="EMBL" id="JAHRWL010000001">
    <property type="protein sequence ID" value="MBV2359435.1"/>
    <property type="molecule type" value="Genomic_DNA"/>
</dbReference>
<keyword evidence="2 3" id="KW-0408">Iron</keyword>
<feature type="domain" description="Cytochrome c" evidence="5">
    <location>
        <begin position="139"/>
        <end position="237"/>
    </location>
</feature>
<comment type="caution">
    <text evidence="6">The sequence shown here is derived from an EMBL/GenBank/DDBJ whole genome shotgun (WGS) entry which is preliminary data.</text>
</comment>
<sequence length="248" mass="26674">MALRVWIAVCLLCLAPLTALADDRLVRLHAPAGLDETGLLKHILPRFSLKTQVRIERVETPEQADLVLGSEGRALFEGAGATWHMAVNAADHPGTQKLADWLTSEIGLNTITGFAPEGTPLFAPPSDRVAEVAAVELEGDPKLGHDVSRAKCARCHVVEEAGRMNSIGSTPSFFVLRSLGDWIDRFSAFYVLNPHPSFTQVDGVTPPFPLDRPSPIVPVVMTLDELSAIMAYVGSLSAADLGAPIQHQ</sequence>
<accession>A0ABS6N5Z6</accession>
<protein>
    <recommendedName>
        <fullName evidence="5">Cytochrome c domain-containing protein</fullName>
    </recommendedName>
</protein>
<keyword evidence="7" id="KW-1185">Reference proteome</keyword>
<evidence type="ECO:0000256" key="4">
    <source>
        <dbReference type="SAM" id="SignalP"/>
    </source>
</evidence>
<evidence type="ECO:0000259" key="5">
    <source>
        <dbReference type="PROSITE" id="PS51007"/>
    </source>
</evidence>
<evidence type="ECO:0000256" key="2">
    <source>
        <dbReference type="ARBA" id="ARBA00023004"/>
    </source>
</evidence>
<keyword evidence="4" id="KW-0732">Signal</keyword>
<dbReference type="RefSeq" id="WP_217777243.1">
    <property type="nucleotide sequence ID" value="NZ_JAHRWL010000001.1"/>
</dbReference>
<proteinExistence type="predicted"/>
<evidence type="ECO:0000313" key="7">
    <source>
        <dbReference type="Proteomes" id="UP001166293"/>
    </source>
</evidence>
<evidence type="ECO:0000313" key="6">
    <source>
        <dbReference type="EMBL" id="MBV2359435.1"/>
    </source>
</evidence>
<gene>
    <name evidence="6" type="ORF">KUH32_06595</name>
</gene>
<dbReference type="Proteomes" id="UP001166293">
    <property type="component" value="Unassembled WGS sequence"/>
</dbReference>
<feature type="chain" id="PRO_5047488049" description="Cytochrome c domain-containing protein" evidence="4">
    <location>
        <begin position="22"/>
        <end position="248"/>
    </location>
</feature>
<reference evidence="6" key="1">
    <citation type="submission" date="2021-06" db="EMBL/GenBank/DDBJ databases">
        <title>Thalassococcus sp. CAU 1522 isolated from sea sand, Republic of Korea.</title>
        <authorList>
            <person name="Kim W."/>
        </authorList>
    </citation>
    <scope>NUCLEOTIDE SEQUENCE</scope>
    <source>
        <strain evidence="6">CAU 1522</strain>
    </source>
</reference>
<organism evidence="6 7">
    <name type="scientific">Thalassococcus arenae</name>
    <dbReference type="NCBI Taxonomy" id="2851652"/>
    <lineage>
        <taxon>Bacteria</taxon>
        <taxon>Pseudomonadati</taxon>
        <taxon>Pseudomonadota</taxon>
        <taxon>Alphaproteobacteria</taxon>
        <taxon>Rhodobacterales</taxon>
        <taxon>Roseobacteraceae</taxon>
        <taxon>Thalassococcus</taxon>
    </lineage>
</organism>
<keyword evidence="1 3" id="KW-0479">Metal-binding</keyword>
<evidence type="ECO:0000256" key="1">
    <source>
        <dbReference type="ARBA" id="ARBA00022723"/>
    </source>
</evidence>
<keyword evidence="3" id="KW-0349">Heme</keyword>
<name>A0ABS6N5Z6_9RHOB</name>
<evidence type="ECO:0000256" key="3">
    <source>
        <dbReference type="PROSITE-ProRule" id="PRU00433"/>
    </source>
</evidence>
<dbReference type="PROSITE" id="PS51007">
    <property type="entry name" value="CYTC"/>
    <property type="match status" value="1"/>
</dbReference>
<feature type="signal peptide" evidence="4">
    <location>
        <begin position="1"/>
        <end position="21"/>
    </location>
</feature>